<keyword evidence="3 7" id="KW-0862">Zinc</keyword>
<proteinExistence type="inferred from homology"/>
<evidence type="ECO:0000256" key="6">
    <source>
        <dbReference type="ARBA" id="ARBA00023163"/>
    </source>
</evidence>
<evidence type="ECO:0000256" key="8">
    <source>
        <dbReference type="PIRSR" id="PIRSR602481-2"/>
    </source>
</evidence>
<sequence>MPTTTRSSQPDSVGAQLDLAETLCAQRGRRLTPIRRKVLELLLRHGRSLKAYDLLEAMRAVHPGAAPPTVYRALDFLMDEGLIHRLDAVNAWTACHDAGGAPHDLLVVCTSCGAVAEVNDPAMSRQLAERVARTGYALTSHETEIRALCPACQQQRATDAPAAGAPDHGAHEDDHGHAHPHRH</sequence>
<dbReference type="RefSeq" id="WP_086067376.1">
    <property type="nucleotide sequence ID" value="NZ_CP021108.1"/>
</dbReference>
<keyword evidence="2" id="KW-0678">Repressor</keyword>
<name>A0A1W6YSV0_9BORD</name>
<evidence type="ECO:0000313" key="11">
    <source>
        <dbReference type="Proteomes" id="UP000194151"/>
    </source>
</evidence>
<feature type="binding site" evidence="8">
    <location>
        <position position="103"/>
    </location>
    <ligand>
        <name>Fe cation</name>
        <dbReference type="ChEBI" id="CHEBI:24875"/>
    </ligand>
</feature>
<gene>
    <name evidence="10" type="ORF">CAL12_26725</name>
</gene>
<keyword evidence="7" id="KW-0479">Metal-binding</keyword>
<keyword evidence="5" id="KW-0238">DNA-binding</keyword>
<feature type="binding site" evidence="7">
    <location>
        <position position="149"/>
    </location>
    <ligand>
        <name>Zn(2+)</name>
        <dbReference type="ChEBI" id="CHEBI:29105"/>
    </ligand>
</feature>
<comment type="cofactor">
    <cofactor evidence="7">
        <name>Zn(2+)</name>
        <dbReference type="ChEBI" id="CHEBI:29105"/>
    </cofactor>
    <text evidence="7">Binds 1 zinc ion per subunit.</text>
</comment>
<evidence type="ECO:0000256" key="1">
    <source>
        <dbReference type="ARBA" id="ARBA00007957"/>
    </source>
</evidence>
<dbReference type="CDD" id="cd07153">
    <property type="entry name" value="Fur_like"/>
    <property type="match status" value="1"/>
</dbReference>
<dbReference type="EMBL" id="CP021108">
    <property type="protein sequence ID" value="ARP84054.1"/>
    <property type="molecule type" value="Genomic_DNA"/>
</dbReference>
<dbReference type="SUPFAM" id="SSF46785">
    <property type="entry name" value="Winged helix' DNA-binding domain"/>
    <property type="match status" value="1"/>
</dbReference>
<feature type="binding site" evidence="7">
    <location>
        <position position="109"/>
    </location>
    <ligand>
        <name>Zn(2+)</name>
        <dbReference type="ChEBI" id="CHEBI:29105"/>
    </ligand>
</feature>
<protein>
    <submittedName>
        <fullName evidence="10">Transcriptional repressor</fullName>
    </submittedName>
</protein>
<dbReference type="InterPro" id="IPR043135">
    <property type="entry name" value="Fur_C"/>
</dbReference>
<dbReference type="Gene3D" id="3.30.1490.190">
    <property type="match status" value="1"/>
</dbReference>
<dbReference type="InterPro" id="IPR036388">
    <property type="entry name" value="WH-like_DNA-bd_sf"/>
</dbReference>
<dbReference type="Proteomes" id="UP000194151">
    <property type="component" value="Chromosome"/>
</dbReference>
<feature type="region of interest" description="Disordered" evidence="9">
    <location>
        <begin position="156"/>
        <end position="183"/>
    </location>
</feature>
<dbReference type="GO" id="GO:0008270">
    <property type="term" value="F:zinc ion binding"/>
    <property type="evidence" value="ECO:0007669"/>
    <property type="project" value="TreeGrafter"/>
</dbReference>
<dbReference type="InterPro" id="IPR002481">
    <property type="entry name" value="FUR"/>
</dbReference>
<dbReference type="OrthoDB" id="9801127at2"/>
<dbReference type="Gene3D" id="1.10.10.10">
    <property type="entry name" value="Winged helix-like DNA-binding domain superfamily/Winged helix DNA-binding domain"/>
    <property type="match status" value="1"/>
</dbReference>
<comment type="cofactor">
    <cofactor evidence="8">
        <name>Mn(2+)</name>
        <dbReference type="ChEBI" id="CHEBI:29035"/>
    </cofactor>
    <cofactor evidence="8">
        <name>Fe(2+)</name>
        <dbReference type="ChEBI" id="CHEBI:29033"/>
    </cofactor>
    <text evidence="8">Binds 1 Mn(2+) or Fe(2+) ion per subunit.</text>
</comment>
<dbReference type="GO" id="GO:0003700">
    <property type="term" value="F:DNA-binding transcription factor activity"/>
    <property type="evidence" value="ECO:0007669"/>
    <property type="project" value="InterPro"/>
</dbReference>
<evidence type="ECO:0000256" key="2">
    <source>
        <dbReference type="ARBA" id="ARBA00022491"/>
    </source>
</evidence>
<comment type="similarity">
    <text evidence="1">Belongs to the Fur family.</text>
</comment>
<reference evidence="10 11" key="1">
    <citation type="submission" date="2017-05" db="EMBL/GenBank/DDBJ databases">
        <title>Complete and WGS of Bordetella genogroups.</title>
        <authorList>
            <person name="Spilker T."/>
            <person name="LiPuma J."/>
        </authorList>
    </citation>
    <scope>NUCLEOTIDE SEQUENCE [LARGE SCALE GENOMIC DNA]</scope>
    <source>
        <strain evidence="10 11">AU19157</strain>
    </source>
</reference>
<evidence type="ECO:0000256" key="4">
    <source>
        <dbReference type="ARBA" id="ARBA00023015"/>
    </source>
</evidence>
<keyword evidence="6" id="KW-0804">Transcription</keyword>
<dbReference type="Pfam" id="PF01475">
    <property type="entry name" value="FUR"/>
    <property type="match status" value="1"/>
</dbReference>
<evidence type="ECO:0000256" key="7">
    <source>
        <dbReference type="PIRSR" id="PIRSR602481-1"/>
    </source>
</evidence>
<dbReference type="GO" id="GO:0005829">
    <property type="term" value="C:cytosol"/>
    <property type="evidence" value="ECO:0007669"/>
    <property type="project" value="TreeGrafter"/>
</dbReference>
<evidence type="ECO:0000313" key="10">
    <source>
        <dbReference type="EMBL" id="ARP84054.1"/>
    </source>
</evidence>
<feature type="binding site" evidence="8">
    <location>
        <position position="141"/>
    </location>
    <ligand>
        <name>Fe cation</name>
        <dbReference type="ChEBI" id="CHEBI:24875"/>
    </ligand>
</feature>
<evidence type="ECO:0000256" key="5">
    <source>
        <dbReference type="ARBA" id="ARBA00023125"/>
    </source>
</evidence>
<dbReference type="GO" id="GO:1900376">
    <property type="term" value="P:regulation of secondary metabolite biosynthetic process"/>
    <property type="evidence" value="ECO:0007669"/>
    <property type="project" value="TreeGrafter"/>
</dbReference>
<organism evidence="10 11">
    <name type="scientific">Bordetella genomosp. 8</name>
    <dbReference type="NCBI Taxonomy" id="1416806"/>
    <lineage>
        <taxon>Bacteria</taxon>
        <taxon>Pseudomonadati</taxon>
        <taxon>Pseudomonadota</taxon>
        <taxon>Betaproteobacteria</taxon>
        <taxon>Burkholderiales</taxon>
        <taxon>Alcaligenaceae</taxon>
        <taxon>Bordetella</taxon>
    </lineage>
</organism>
<evidence type="ECO:0000256" key="3">
    <source>
        <dbReference type="ARBA" id="ARBA00022833"/>
    </source>
</evidence>
<dbReference type="STRING" id="1416806.CAL12_26725"/>
<dbReference type="PANTHER" id="PTHR33202">
    <property type="entry name" value="ZINC UPTAKE REGULATION PROTEIN"/>
    <property type="match status" value="1"/>
</dbReference>
<feature type="binding site" evidence="7">
    <location>
        <position position="152"/>
    </location>
    <ligand>
        <name>Zn(2+)</name>
        <dbReference type="ChEBI" id="CHEBI:29105"/>
    </ligand>
</feature>
<dbReference type="GO" id="GO:0045892">
    <property type="term" value="P:negative regulation of DNA-templated transcription"/>
    <property type="evidence" value="ECO:0007669"/>
    <property type="project" value="TreeGrafter"/>
</dbReference>
<dbReference type="PANTHER" id="PTHR33202:SF6">
    <property type="entry name" value="ZINC UPTAKE REGULATION PROTEIN"/>
    <property type="match status" value="1"/>
</dbReference>
<evidence type="ECO:0000256" key="9">
    <source>
        <dbReference type="SAM" id="MobiDB-lite"/>
    </source>
</evidence>
<feature type="binding site" evidence="7">
    <location>
        <position position="112"/>
    </location>
    <ligand>
        <name>Zn(2+)</name>
        <dbReference type="ChEBI" id="CHEBI:29105"/>
    </ligand>
</feature>
<feature type="compositionally biased region" description="Basic and acidic residues" evidence="9">
    <location>
        <begin position="168"/>
        <end position="177"/>
    </location>
</feature>
<accession>A0A1W6YSV0</accession>
<dbReference type="InterPro" id="IPR036390">
    <property type="entry name" value="WH_DNA-bd_sf"/>
</dbReference>
<keyword evidence="11" id="KW-1185">Reference proteome</keyword>
<dbReference type="GO" id="GO:0000976">
    <property type="term" value="F:transcription cis-regulatory region binding"/>
    <property type="evidence" value="ECO:0007669"/>
    <property type="project" value="TreeGrafter"/>
</dbReference>
<keyword evidence="4" id="KW-0805">Transcription regulation</keyword>
<dbReference type="KEGG" id="bgv:CAL12_26725"/>
<dbReference type="AlphaFoldDB" id="A0A1W6YSV0"/>
<keyword evidence="8" id="KW-0408">Iron</keyword>